<evidence type="ECO:0000259" key="2">
    <source>
        <dbReference type="Pfam" id="PF18160"/>
    </source>
</evidence>
<keyword evidence="1" id="KW-1133">Transmembrane helix</keyword>
<evidence type="ECO:0000313" key="3">
    <source>
        <dbReference type="EMBL" id="RPB32260.1"/>
    </source>
</evidence>
<dbReference type="RefSeq" id="WP_124009219.1">
    <property type="nucleotide sequence ID" value="NZ_PKPZ01000038.1"/>
</dbReference>
<dbReference type="Pfam" id="PF18160">
    <property type="entry name" value="SLATT_5"/>
    <property type="match status" value="1"/>
</dbReference>
<name>A0AAX1XGI1_9VIBR</name>
<sequence>MKWLFYTLVVKPIVWLFSFQPEEKQEDDPAQKLLNSMRITAKCRFNASVRLERASTYSFLTTTVLSLGLIFMPLYQNSGLTIPYSDKVLSMLQIFLAVAVLVYSVVIGTSKHDLRAAALDRCGVGIKELIRKLRNEISESKGSGVSVNLEKYHADYHEISTEPENHVRVDYLFAVLESRADFKITGLKRLFLLGKAYVMYSIPYLIPTAMMLFEVLFILDILGVTNCFTEVFGIEKSASTTSAG</sequence>
<dbReference type="AlphaFoldDB" id="A0AAX1XGI1"/>
<feature type="transmembrane region" description="Helical" evidence="1">
    <location>
        <begin position="88"/>
        <end position="106"/>
    </location>
</feature>
<dbReference type="NCBIfam" id="NF033631">
    <property type="entry name" value="SLATT_5"/>
    <property type="match status" value="1"/>
</dbReference>
<dbReference type="Proteomes" id="UP000283878">
    <property type="component" value="Unassembled WGS sequence"/>
</dbReference>
<dbReference type="InterPro" id="IPR041115">
    <property type="entry name" value="SLATT_5"/>
</dbReference>
<protein>
    <recommendedName>
        <fullName evidence="2">SMODS and SLOG-associating 2TM effector domain-containing protein</fullName>
    </recommendedName>
</protein>
<organism evidence="3 4">
    <name type="scientific">Vibrio diabolicus</name>
    <dbReference type="NCBI Taxonomy" id="50719"/>
    <lineage>
        <taxon>Bacteria</taxon>
        <taxon>Pseudomonadati</taxon>
        <taxon>Pseudomonadota</taxon>
        <taxon>Gammaproteobacteria</taxon>
        <taxon>Vibrionales</taxon>
        <taxon>Vibrionaceae</taxon>
        <taxon>Vibrio</taxon>
        <taxon>Vibrio diabolicus subgroup</taxon>
    </lineage>
</organism>
<accession>A0AAX1XGI1</accession>
<evidence type="ECO:0000256" key="1">
    <source>
        <dbReference type="SAM" id="Phobius"/>
    </source>
</evidence>
<keyword evidence="1" id="KW-0472">Membrane</keyword>
<feature type="transmembrane region" description="Helical" evidence="1">
    <location>
        <begin position="197"/>
        <end position="219"/>
    </location>
</feature>
<dbReference type="EMBL" id="PKPZ01000038">
    <property type="protein sequence ID" value="RPB32260.1"/>
    <property type="molecule type" value="Genomic_DNA"/>
</dbReference>
<keyword evidence="1" id="KW-0812">Transmembrane</keyword>
<proteinExistence type="predicted"/>
<comment type="caution">
    <text evidence="3">The sequence shown here is derived from an EMBL/GenBank/DDBJ whole genome shotgun (WGS) entry which is preliminary data.</text>
</comment>
<evidence type="ECO:0000313" key="4">
    <source>
        <dbReference type="Proteomes" id="UP000283878"/>
    </source>
</evidence>
<reference evidence="3 4" key="1">
    <citation type="journal article" date="2018" name="AMB Express">
        <title>Occurrence and significance of pathogenicity and fitness islands in environmental vibrios.</title>
        <authorList>
            <person name="Klein S."/>
            <person name="Pipes S."/>
            <person name="Lovell C.R."/>
        </authorList>
    </citation>
    <scope>NUCLEOTIDE SEQUENCE [LARGE SCALE GENOMIC DNA]</scope>
    <source>
        <strain evidence="3 4">JBS-8-11-1</strain>
    </source>
</reference>
<gene>
    <name evidence="3" type="ORF">CYQ91_23880</name>
</gene>
<feature type="domain" description="SMODS and SLOG-associating 2TM effector" evidence="2">
    <location>
        <begin position="27"/>
        <end position="210"/>
    </location>
</feature>
<feature type="transmembrane region" description="Helical" evidence="1">
    <location>
        <begin position="54"/>
        <end position="76"/>
    </location>
</feature>